<sequence>MNKVMILIALFFSIGIMAQDKLHVTGKITGIDNKTKLSISGGEKEKEFYLKDGVIDVEVDLKEAPASVSITVYYDNDIKYTYFFLGNESVTIDASIDDFPNEVVAKNSKYDGLRYENYVLTKDLEKKRNDINKVIEKEIKEGAKPDSIFIKYKAELETIRKEVAVRQYEFLKKHINTDYGRHLIRFYVDQFTEEQFKTLYSLVDPINMDRSEIRFLKALCDSKQLEVGDIYYDFTALDLKNKEVRFSDYYNGKYVLLDFSNVHCWFCGKAAPKTALIAEELKDKVMYVTYHTGDNLKEAEEYYELKGKKGNIIWNKEGYLHPAMAMYRNMMTPTYLLFNPEGKLVKEVNGANTDLKTIILEEIEK</sequence>
<dbReference type="GeneID" id="66974528"/>
<proteinExistence type="predicted"/>
<dbReference type="SUPFAM" id="SSF52833">
    <property type="entry name" value="Thioredoxin-like"/>
    <property type="match status" value="1"/>
</dbReference>
<dbReference type="InterPro" id="IPR013766">
    <property type="entry name" value="Thioredoxin_domain"/>
</dbReference>
<dbReference type="AlphaFoldDB" id="A0A0U3GLU8"/>
<dbReference type="GO" id="GO:0016209">
    <property type="term" value="F:antioxidant activity"/>
    <property type="evidence" value="ECO:0007669"/>
    <property type="project" value="InterPro"/>
</dbReference>
<organism evidence="1 2">
    <name type="scientific">Myroides odoratimimus</name>
    <dbReference type="NCBI Taxonomy" id="76832"/>
    <lineage>
        <taxon>Bacteria</taxon>
        <taxon>Pseudomonadati</taxon>
        <taxon>Bacteroidota</taxon>
        <taxon>Flavobacteriia</taxon>
        <taxon>Flavobacteriales</taxon>
        <taxon>Flavobacteriaceae</taxon>
        <taxon>Myroides</taxon>
    </lineage>
</organism>
<dbReference type="Proteomes" id="UP000069030">
    <property type="component" value="Chromosome"/>
</dbReference>
<dbReference type="PROSITE" id="PS51352">
    <property type="entry name" value="THIOREDOXIN_2"/>
    <property type="match status" value="1"/>
</dbReference>
<dbReference type="InterPro" id="IPR000866">
    <property type="entry name" value="AhpC/TSA"/>
</dbReference>
<dbReference type="GO" id="GO:0016491">
    <property type="term" value="F:oxidoreductase activity"/>
    <property type="evidence" value="ECO:0007669"/>
    <property type="project" value="InterPro"/>
</dbReference>
<accession>A0A0U3GLU8</accession>
<dbReference type="InterPro" id="IPR036249">
    <property type="entry name" value="Thioredoxin-like_sf"/>
</dbReference>
<protein>
    <submittedName>
        <fullName evidence="1">Alkyl hydroperoxide reductase</fullName>
    </submittedName>
</protein>
<gene>
    <name evidence="1" type="ORF">AS202_06950</name>
</gene>
<dbReference type="Gene3D" id="3.40.30.10">
    <property type="entry name" value="Glutaredoxin"/>
    <property type="match status" value="1"/>
</dbReference>
<dbReference type="KEGG" id="mod:AS202_06950"/>
<name>A0A0U3GLU8_9FLAO</name>
<reference evidence="1 2" key="1">
    <citation type="journal article" date="2016" name="J. Zhejiang Univ. Sci. B">
        <title>Antibiotic resistance mechanisms of Myroides sp.</title>
        <authorList>
            <person name="Hu S."/>
            <person name="Yuan S."/>
            <person name="Qu H."/>
            <person name="Jiang T."/>
            <person name="Zhou Y."/>
            <person name="Wang M."/>
            <person name="Ming D."/>
        </authorList>
    </citation>
    <scope>NUCLEOTIDE SEQUENCE [LARGE SCALE GENOMIC DNA]</scope>
    <source>
        <strain evidence="1 2">PR63039</strain>
    </source>
</reference>
<dbReference type="EMBL" id="CP013690">
    <property type="protein sequence ID" value="ALU25894.1"/>
    <property type="molecule type" value="Genomic_DNA"/>
</dbReference>
<evidence type="ECO:0000313" key="1">
    <source>
        <dbReference type="EMBL" id="ALU25894.1"/>
    </source>
</evidence>
<evidence type="ECO:0000313" key="2">
    <source>
        <dbReference type="Proteomes" id="UP000069030"/>
    </source>
</evidence>
<dbReference type="Pfam" id="PF00578">
    <property type="entry name" value="AhpC-TSA"/>
    <property type="match status" value="1"/>
</dbReference>
<dbReference type="RefSeq" id="WP_006257616.1">
    <property type="nucleotide sequence ID" value="NZ_BCMQ01000001.1"/>
</dbReference>